<dbReference type="Pfam" id="PF03601">
    <property type="entry name" value="Cons_hypoth698"/>
    <property type="match status" value="1"/>
</dbReference>
<feature type="transmembrane region" description="Helical" evidence="7">
    <location>
        <begin position="216"/>
        <end position="238"/>
    </location>
</feature>
<evidence type="ECO:0000256" key="4">
    <source>
        <dbReference type="ARBA" id="ARBA00022692"/>
    </source>
</evidence>
<sequence>MLDKPVVLGNKPVPVRGWSDLIKKEDWWAVWLGLGLVLFALVLWASGGSIKSVSVSIPKWAEFGTVAAALSKSAGGLLLLFLLFLVLFSIAVKILGYKLKEFIPGFTIIFIMSVLVSIFGAWAWAQKYNLEAPLVALAIGMVIGNLLPLPKWFESALRTEFYVKVGIVLLGATLPFTLIVQAGPIAFGQATVVAVVTFLSIYWAGTKWFGLDRRFAATLGAGGSICGVSAAIAVGGAVKADKEHVSVSISLVVVWAIIMIYLLPILIHLFDIPEGPAGAWIGTSEFADAAGIAAAAAIGDQAITTFTLMKVIGRDMFIGIWCFILALVSVAKWEKAETGSKPDGAEIWYRFPKFVLGFFIASGILTLLLAGADEATAKSVNADIINPIKNLRTWAFVFCFLSIGLTTRFRELTSVGWRPLAAFTTGVLINVPLGFILSALVLGAYWMSVGH</sequence>
<feature type="transmembrane region" description="Helical" evidence="7">
    <location>
        <begin position="130"/>
        <end position="149"/>
    </location>
</feature>
<comment type="similarity">
    <text evidence="2">Belongs to the UPF0324 family.</text>
</comment>
<evidence type="ECO:0000313" key="9">
    <source>
        <dbReference type="Proteomes" id="UP001310386"/>
    </source>
</evidence>
<evidence type="ECO:0000313" key="8">
    <source>
        <dbReference type="EMBL" id="MEB3101001.1"/>
    </source>
</evidence>
<evidence type="ECO:0000256" key="6">
    <source>
        <dbReference type="ARBA" id="ARBA00023136"/>
    </source>
</evidence>
<keyword evidence="9" id="KW-1185">Reference proteome</keyword>
<feature type="transmembrane region" description="Helical" evidence="7">
    <location>
        <begin position="279"/>
        <end position="299"/>
    </location>
</feature>
<feature type="transmembrane region" description="Helical" evidence="7">
    <location>
        <begin position="421"/>
        <end position="447"/>
    </location>
</feature>
<feature type="transmembrane region" description="Helical" evidence="7">
    <location>
        <begin position="102"/>
        <end position="124"/>
    </location>
</feature>
<evidence type="ECO:0000256" key="5">
    <source>
        <dbReference type="ARBA" id="ARBA00022989"/>
    </source>
</evidence>
<dbReference type="PANTHER" id="PTHR30106">
    <property type="entry name" value="INNER MEMBRANE PROTEIN YEIH-RELATED"/>
    <property type="match status" value="1"/>
</dbReference>
<feature type="transmembrane region" description="Helical" evidence="7">
    <location>
        <begin position="27"/>
        <end position="46"/>
    </location>
</feature>
<evidence type="ECO:0000256" key="2">
    <source>
        <dbReference type="ARBA" id="ARBA00007977"/>
    </source>
</evidence>
<dbReference type="Proteomes" id="UP001310386">
    <property type="component" value="Unassembled WGS sequence"/>
</dbReference>
<feature type="transmembrane region" description="Helical" evidence="7">
    <location>
        <begin position="161"/>
        <end position="180"/>
    </location>
</feature>
<dbReference type="InterPro" id="IPR018383">
    <property type="entry name" value="UPF0324_pro"/>
</dbReference>
<comment type="subcellular location">
    <subcellularLocation>
        <location evidence="1">Cell membrane</location>
        <topology evidence="1">Multi-pass membrane protein</topology>
    </subcellularLocation>
</comment>
<evidence type="ECO:0000256" key="1">
    <source>
        <dbReference type="ARBA" id="ARBA00004651"/>
    </source>
</evidence>
<keyword evidence="6 7" id="KW-0472">Membrane</keyword>
<proteinExistence type="inferred from homology"/>
<feature type="transmembrane region" description="Helical" evidence="7">
    <location>
        <begin position="186"/>
        <end position="204"/>
    </location>
</feature>
<feature type="transmembrane region" description="Helical" evidence="7">
    <location>
        <begin position="66"/>
        <end position="90"/>
    </location>
</feature>
<feature type="transmembrane region" description="Helical" evidence="7">
    <location>
        <begin position="391"/>
        <end position="409"/>
    </location>
</feature>
<feature type="transmembrane region" description="Helical" evidence="7">
    <location>
        <begin position="354"/>
        <end position="371"/>
    </location>
</feature>
<comment type="caution">
    <text evidence="8">The sequence shown here is derived from an EMBL/GenBank/DDBJ whole genome shotgun (WGS) entry which is preliminary data.</text>
</comment>
<protein>
    <submittedName>
        <fullName evidence="8">Sulfate exporter family transporter</fullName>
    </submittedName>
</protein>
<dbReference type="EMBL" id="JAYJLD010000005">
    <property type="protein sequence ID" value="MEB3101001.1"/>
    <property type="molecule type" value="Genomic_DNA"/>
</dbReference>
<organism evidence="8 9">
    <name type="scientific">Ferviditalea candida</name>
    <dbReference type="NCBI Taxonomy" id="3108399"/>
    <lineage>
        <taxon>Bacteria</taxon>
        <taxon>Bacillati</taxon>
        <taxon>Bacillota</taxon>
        <taxon>Bacilli</taxon>
        <taxon>Bacillales</taxon>
        <taxon>Paenibacillaceae</taxon>
        <taxon>Ferviditalea</taxon>
    </lineage>
</organism>
<feature type="transmembrane region" description="Helical" evidence="7">
    <location>
        <begin position="311"/>
        <end position="333"/>
    </location>
</feature>
<reference evidence="8" key="1">
    <citation type="submission" date="2023-12" db="EMBL/GenBank/DDBJ databases">
        <title>Fervidustalea candida gen. nov., sp. nov., a novel member of the family Paenibacillaceae isolated from a geothermal area.</title>
        <authorList>
            <person name="Li W.-J."/>
            <person name="Jiao J.-Y."/>
            <person name="Chen Y."/>
        </authorList>
    </citation>
    <scope>NUCLEOTIDE SEQUENCE</scope>
    <source>
        <strain evidence="8">SYSU GA230002</strain>
    </source>
</reference>
<keyword evidence="4 7" id="KW-0812">Transmembrane</keyword>
<gene>
    <name evidence="8" type="ORF">VF724_04925</name>
</gene>
<keyword evidence="5 7" id="KW-1133">Transmembrane helix</keyword>
<dbReference type="RefSeq" id="WP_371753117.1">
    <property type="nucleotide sequence ID" value="NZ_JAYJLD010000005.1"/>
</dbReference>
<keyword evidence="3" id="KW-1003">Cell membrane</keyword>
<accession>A0ABU5ZI78</accession>
<dbReference type="PANTHER" id="PTHR30106:SF1">
    <property type="entry name" value="UPF0324 MEMBRANE PROTEIN FN0533"/>
    <property type="match status" value="1"/>
</dbReference>
<evidence type="ECO:0000256" key="3">
    <source>
        <dbReference type="ARBA" id="ARBA00022475"/>
    </source>
</evidence>
<name>A0ABU5ZI78_9BACL</name>
<feature type="transmembrane region" description="Helical" evidence="7">
    <location>
        <begin position="244"/>
        <end position="267"/>
    </location>
</feature>
<evidence type="ECO:0000256" key="7">
    <source>
        <dbReference type="SAM" id="Phobius"/>
    </source>
</evidence>